<reference evidence="9 10" key="1">
    <citation type="submission" date="2017-05" db="EMBL/GenBank/DDBJ databases">
        <authorList>
            <person name="Varghese N."/>
            <person name="Submissions S."/>
        </authorList>
    </citation>
    <scope>NUCLEOTIDE SEQUENCE [LARGE SCALE GENOMIC DNA]</scope>
    <source>
        <strain evidence="9 10">DSM 21985</strain>
    </source>
</reference>
<keyword evidence="10" id="KW-1185">Reference proteome</keyword>
<accession>A0A521AZ95</accession>
<dbReference type="AlphaFoldDB" id="A0A521AZ95"/>
<dbReference type="RefSeq" id="WP_142452966.1">
    <property type="nucleotide sequence ID" value="NZ_FXTP01000001.1"/>
</dbReference>
<protein>
    <submittedName>
        <fullName evidence="9">Methyl-accepting chemotaxis protein</fullName>
    </submittedName>
</protein>
<feature type="compositionally biased region" description="Basic residues" evidence="5">
    <location>
        <begin position="518"/>
        <end position="529"/>
    </location>
</feature>
<dbReference type="GO" id="GO:0005886">
    <property type="term" value="C:plasma membrane"/>
    <property type="evidence" value="ECO:0007669"/>
    <property type="project" value="TreeGrafter"/>
</dbReference>
<evidence type="ECO:0000259" key="8">
    <source>
        <dbReference type="PROSITE" id="PS50885"/>
    </source>
</evidence>
<organism evidence="9 10">
    <name type="scientific">Gracilimonas mengyeensis</name>
    <dbReference type="NCBI Taxonomy" id="1302730"/>
    <lineage>
        <taxon>Bacteria</taxon>
        <taxon>Pseudomonadati</taxon>
        <taxon>Balneolota</taxon>
        <taxon>Balneolia</taxon>
        <taxon>Balneolales</taxon>
        <taxon>Balneolaceae</taxon>
        <taxon>Gracilimonas</taxon>
    </lineage>
</organism>
<dbReference type="GO" id="GO:0007165">
    <property type="term" value="P:signal transduction"/>
    <property type="evidence" value="ECO:0007669"/>
    <property type="project" value="UniProtKB-KW"/>
</dbReference>
<evidence type="ECO:0000256" key="1">
    <source>
        <dbReference type="ARBA" id="ARBA00022500"/>
    </source>
</evidence>
<dbReference type="PANTHER" id="PTHR43531:SF11">
    <property type="entry name" value="METHYL-ACCEPTING CHEMOTAXIS PROTEIN 3"/>
    <property type="match status" value="1"/>
</dbReference>
<dbReference type="Gene3D" id="1.10.287.950">
    <property type="entry name" value="Methyl-accepting chemotaxis protein"/>
    <property type="match status" value="1"/>
</dbReference>
<evidence type="ECO:0000259" key="7">
    <source>
        <dbReference type="PROSITE" id="PS50111"/>
    </source>
</evidence>
<dbReference type="Pfam" id="PF00015">
    <property type="entry name" value="MCPsignal"/>
    <property type="match status" value="1"/>
</dbReference>
<dbReference type="InterPro" id="IPR051310">
    <property type="entry name" value="MCP_chemotaxis"/>
</dbReference>
<dbReference type="CDD" id="cd06225">
    <property type="entry name" value="HAMP"/>
    <property type="match status" value="1"/>
</dbReference>
<feature type="transmembrane region" description="Helical" evidence="6">
    <location>
        <begin position="12"/>
        <end position="30"/>
    </location>
</feature>
<dbReference type="InterPro" id="IPR004089">
    <property type="entry name" value="MCPsignal_dom"/>
</dbReference>
<feature type="domain" description="Methyl-accepting transducer" evidence="7">
    <location>
        <begin position="265"/>
        <end position="480"/>
    </location>
</feature>
<feature type="domain" description="HAMP" evidence="8">
    <location>
        <begin position="205"/>
        <end position="260"/>
    </location>
</feature>
<keyword evidence="3" id="KW-0807">Transducer</keyword>
<evidence type="ECO:0000256" key="6">
    <source>
        <dbReference type="SAM" id="Phobius"/>
    </source>
</evidence>
<dbReference type="SMART" id="SM00304">
    <property type="entry name" value="HAMP"/>
    <property type="match status" value="1"/>
</dbReference>
<keyword evidence="6" id="KW-0812">Transmembrane</keyword>
<dbReference type="PANTHER" id="PTHR43531">
    <property type="entry name" value="PROTEIN ICFG"/>
    <property type="match status" value="1"/>
</dbReference>
<dbReference type="GO" id="GO:0004888">
    <property type="term" value="F:transmembrane signaling receptor activity"/>
    <property type="evidence" value="ECO:0007669"/>
    <property type="project" value="TreeGrafter"/>
</dbReference>
<keyword evidence="4" id="KW-0175">Coiled coil</keyword>
<sequence length="536" mass="59255">MNVFNNIRLRYKILVFPAIFTLVVGVIYYTTQWSNETISKELDTVQYSYLPYNDYTNRMISTQAAIQKALQDAVSAQDEMAVDNTQPLADQFIMLADSAKKVKADKDYAVLDSTILTFSSYYDYGVKASKLMIQQDFSEDVSTNVQAMIAEQEVLKGLLKKASSLAVSQSFENARAQLGNLSQTINSVLYISLALFIGISFLLSQAISGALRKTVNKISNLSDGDLGVEIPQKYLKRKDEIGDISRAVDNLTSRLREVIVGVQGESDQISEISRQLEETSNQMARGSNEQAEFVEEISSTMEQVSANIRQNAQNAQQTNLISGEANTRLKDVGEKSKESIAANKTITKRINQINEIAFQTNILALNAAIEAARAGEAGKGFAVVATEVQDLAEKSKTVGEEIVELTQMAYALSSKAGEVMFDTIPKMEETSKLVQQISHASDEQSEGANQVNQSIQQLNELAQNSAASSEELAASAAQLLNQSERLKKSIAYYRIDREHLQADMDDNDFSMPPVPKKTLPKRPKQVNGHRKPEFSF</sequence>
<proteinExistence type="inferred from homology"/>
<keyword evidence="6" id="KW-0472">Membrane</keyword>
<dbReference type="GO" id="GO:0006935">
    <property type="term" value="P:chemotaxis"/>
    <property type="evidence" value="ECO:0007669"/>
    <property type="project" value="UniProtKB-KW"/>
</dbReference>
<evidence type="ECO:0000313" key="9">
    <source>
        <dbReference type="EMBL" id="SMO40153.1"/>
    </source>
</evidence>
<comment type="similarity">
    <text evidence="2">Belongs to the methyl-accepting chemotaxis (MCP) protein family.</text>
</comment>
<name>A0A521AZ95_9BACT</name>
<dbReference type="PROSITE" id="PS50111">
    <property type="entry name" value="CHEMOTAXIS_TRANSDUC_2"/>
    <property type="match status" value="1"/>
</dbReference>
<dbReference type="SMART" id="SM00283">
    <property type="entry name" value="MA"/>
    <property type="match status" value="1"/>
</dbReference>
<gene>
    <name evidence="9" type="ORF">SAMN06265219_101471</name>
</gene>
<feature type="coiled-coil region" evidence="4">
    <location>
        <begin position="262"/>
        <end position="289"/>
    </location>
</feature>
<evidence type="ECO:0000313" key="10">
    <source>
        <dbReference type="Proteomes" id="UP000317557"/>
    </source>
</evidence>
<evidence type="ECO:0000256" key="2">
    <source>
        <dbReference type="ARBA" id="ARBA00029447"/>
    </source>
</evidence>
<dbReference type="SUPFAM" id="SSF58104">
    <property type="entry name" value="Methyl-accepting chemotaxis protein (MCP) signaling domain"/>
    <property type="match status" value="1"/>
</dbReference>
<feature type="region of interest" description="Disordered" evidence="5">
    <location>
        <begin position="501"/>
        <end position="536"/>
    </location>
</feature>
<evidence type="ECO:0000256" key="3">
    <source>
        <dbReference type="PROSITE-ProRule" id="PRU00284"/>
    </source>
</evidence>
<evidence type="ECO:0000256" key="4">
    <source>
        <dbReference type="SAM" id="Coils"/>
    </source>
</evidence>
<keyword evidence="6" id="KW-1133">Transmembrane helix</keyword>
<evidence type="ECO:0000256" key="5">
    <source>
        <dbReference type="SAM" id="MobiDB-lite"/>
    </source>
</evidence>
<keyword evidence="1" id="KW-0145">Chemotaxis</keyword>
<dbReference type="Proteomes" id="UP000317557">
    <property type="component" value="Unassembled WGS sequence"/>
</dbReference>
<dbReference type="InterPro" id="IPR003660">
    <property type="entry name" value="HAMP_dom"/>
</dbReference>
<dbReference type="EMBL" id="FXTP01000001">
    <property type="protein sequence ID" value="SMO40153.1"/>
    <property type="molecule type" value="Genomic_DNA"/>
</dbReference>
<dbReference type="OrthoDB" id="1112389at2"/>
<dbReference type="PROSITE" id="PS50885">
    <property type="entry name" value="HAMP"/>
    <property type="match status" value="1"/>
</dbReference>